<dbReference type="AlphaFoldDB" id="A0AA41PZI8"/>
<dbReference type="RefSeq" id="WP_235052968.1">
    <property type="nucleotide sequence ID" value="NZ_JAKFHA010000008.1"/>
</dbReference>
<dbReference type="Proteomes" id="UP001165378">
    <property type="component" value="Unassembled WGS sequence"/>
</dbReference>
<sequence>MVSDLSVHLDQDREHRLVVKPPFDVIDVPTRLDDVPLGGMLPPPGSIVVYVGDPAAPAWCRLRDAVGSGDWAAVRDADIGDFVAPWSTEEEAVEQLVKTPAYFEIRCAGRTLYRHGAIPTGAPWGTVLFPYTGGEIAPGDFEIVEYRRSSEGPASASLEVEYLILRRAPQLSALEQQLLGSIDPSMREIHVGSRRPHDINCVMDQITRNIERDIQRELDRKHQRTSSCLVLGVFDGGAIPESDVAEVLGKDQEAAASVAELLLLRRRMLGES</sequence>
<organism evidence="1 2">
    <name type="scientific">Yinghuangia soli</name>
    <dbReference type="NCBI Taxonomy" id="2908204"/>
    <lineage>
        <taxon>Bacteria</taxon>
        <taxon>Bacillati</taxon>
        <taxon>Actinomycetota</taxon>
        <taxon>Actinomycetes</taxon>
        <taxon>Kitasatosporales</taxon>
        <taxon>Streptomycetaceae</taxon>
        <taxon>Yinghuangia</taxon>
    </lineage>
</organism>
<gene>
    <name evidence="1" type="ORF">LZ495_16490</name>
</gene>
<dbReference type="EMBL" id="JAKFHA010000008">
    <property type="protein sequence ID" value="MCF2528803.1"/>
    <property type="molecule type" value="Genomic_DNA"/>
</dbReference>
<evidence type="ECO:0000313" key="2">
    <source>
        <dbReference type="Proteomes" id="UP001165378"/>
    </source>
</evidence>
<proteinExistence type="predicted"/>
<comment type="caution">
    <text evidence="1">The sequence shown here is derived from an EMBL/GenBank/DDBJ whole genome shotgun (WGS) entry which is preliminary data.</text>
</comment>
<protein>
    <submittedName>
        <fullName evidence="1">Uncharacterized protein</fullName>
    </submittedName>
</protein>
<accession>A0AA41PZI8</accession>
<evidence type="ECO:0000313" key="1">
    <source>
        <dbReference type="EMBL" id="MCF2528803.1"/>
    </source>
</evidence>
<keyword evidence="2" id="KW-1185">Reference proteome</keyword>
<reference evidence="1" key="1">
    <citation type="submission" date="2022-01" db="EMBL/GenBank/DDBJ databases">
        <title>Genome-Based Taxonomic Classification of the Phylum Actinobacteria.</title>
        <authorList>
            <person name="Gao Y."/>
        </authorList>
    </citation>
    <scope>NUCLEOTIDE SEQUENCE</scope>
    <source>
        <strain evidence="1">KLBMP 8922</strain>
    </source>
</reference>
<name>A0AA41PZI8_9ACTN</name>